<name>A0ABS2QJT5_9BACI</name>
<proteinExistence type="predicted"/>
<accession>A0ABS2QJT5</accession>
<feature type="transmembrane region" description="Helical" evidence="1">
    <location>
        <begin position="175"/>
        <end position="196"/>
    </location>
</feature>
<evidence type="ECO:0000313" key="3">
    <source>
        <dbReference type="Proteomes" id="UP000823486"/>
    </source>
</evidence>
<evidence type="ECO:0008006" key="4">
    <source>
        <dbReference type="Google" id="ProtNLM"/>
    </source>
</evidence>
<evidence type="ECO:0000256" key="1">
    <source>
        <dbReference type="SAM" id="Phobius"/>
    </source>
</evidence>
<feature type="transmembrane region" description="Helical" evidence="1">
    <location>
        <begin position="25"/>
        <end position="45"/>
    </location>
</feature>
<dbReference type="Pfam" id="PF06691">
    <property type="entry name" value="DUF1189"/>
    <property type="match status" value="1"/>
</dbReference>
<keyword evidence="1" id="KW-1133">Transmembrane helix</keyword>
<dbReference type="EMBL" id="JAFBFI010000012">
    <property type="protein sequence ID" value="MBM7693437.1"/>
    <property type="molecule type" value="Genomic_DNA"/>
</dbReference>
<dbReference type="InterPro" id="IPR009574">
    <property type="entry name" value="DUF1189"/>
</dbReference>
<protein>
    <recommendedName>
        <fullName evidence="4">DUF1189 domain-containing protein</fullName>
    </recommendedName>
</protein>
<organism evidence="2 3">
    <name type="scientific">Peribacillus deserti</name>
    <dbReference type="NCBI Taxonomy" id="673318"/>
    <lineage>
        <taxon>Bacteria</taxon>
        <taxon>Bacillati</taxon>
        <taxon>Bacillota</taxon>
        <taxon>Bacilli</taxon>
        <taxon>Bacillales</taxon>
        <taxon>Bacillaceae</taxon>
        <taxon>Peribacillus</taxon>
    </lineage>
</organism>
<evidence type="ECO:0000313" key="2">
    <source>
        <dbReference type="EMBL" id="MBM7693437.1"/>
    </source>
</evidence>
<gene>
    <name evidence="2" type="ORF">JOC77_002877</name>
</gene>
<sequence>MGIFKSFALNRISLKIIAGFGKKKLIHIILQNILIGTLIAFPLVVQISKSDESKLSKASFPVLEKEETWFKTVNDLKVIDGKLVSPHTAQELKRGNEHIAVDPQNKYRMKDNSHSYIVFSEQILYIKAYGIQLRIPYSESSLTTFGAAEFKGGGEFLAAIAAAATPYLLIPAMQFIYPLSILLNFIFIAIVSLFALPMNYRSRKKAGYRQLFTMFSYAATMPAILAFVFGSLASAAFVYTIYNFGLILTVYLLFKRYLR</sequence>
<feature type="transmembrane region" description="Helical" evidence="1">
    <location>
        <begin position="208"/>
        <end position="230"/>
    </location>
</feature>
<feature type="transmembrane region" description="Helical" evidence="1">
    <location>
        <begin position="236"/>
        <end position="254"/>
    </location>
</feature>
<keyword evidence="1" id="KW-0812">Transmembrane</keyword>
<keyword evidence="1" id="KW-0472">Membrane</keyword>
<comment type="caution">
    <text evidence="2">The sequence shown here is derived from an EMBL/GenBank/DDBJ whole genome shotgun (WGS) entry which is preliminary data.</text>
</comment>
<reference evidence="2 3" key="1">
    <citation type="submission" date="2021-01" db="EMBL/GenBank/DDBJ databases">
        <title>Genomic Encyclopedia of Type Strains, Phase IV (KMG-IV): sequencing the most valuable type-strain genomes for metagenomic binning, comparative biology and taxonomic classification.</title>
        <authorList>
            <person name="Goeker M."/>
        </authorList>
    </citation>
    <scope>NUCLEOTIDE SEQUENCE [LARGE SCALE GENOMIC DNA]</scope>
    <source>
        <strain evidence="2 3">DSM 105482</strain>
    </source>
</reference>
<dbReference type="RefSeq" id="WP_204544159.1">
    <property type="nucleotide sequence ID" value="NZ_JAFBFI010000012.1"/>
</dbReference>
<dbReference type="Proteomes" id="UP000823486">
    <property type="component" value="Unassembled WGS sequence"/>
</dbReference>
<keyword evidence="3" id="KW-1185">Reference proteome</keyword>